<dbReference type="InterPro" id="IPR050768">
    <property type="entry name" value="UPF0353/GerABKA_families"/>
</dbReference>
<dbReference type="Proteomes" id="UP000316770">
    <property type="component" value="Chromosome"/>
</dbReference>
<keyword evidence="1" id="KW-1133">Transmembrane helix</keyword>
<feature type="transmembrane region" description="Helical" evidence="1">
    <location>
        <begin position="12"/>
        <end position="29"/>
    </location>
</feature>
<evidence type="ECO:0000256" key="1">
    <source>
        <dbReference type="SAM" id="Phobius"/>
    </source>
</evidence>
<feature type="domain" description="VWFA" evidence="2">
    <location>
        <begin position="96"/>
        <end position="201"/>
    </location>
</feature>
<keyword evidence="1" id="KW-0812">Transmembrane</keyword>
<dbReference type="RefSeq" id="WP_145290505.1">
    <property type="nucleotide sequence ID" value="NZ_CP036318.1"/>
</dbReference>
<keyword evidence="1" id="KW-0472">Membrane</keyword>
<dbReference type="InterPro" id="IPR002035">
    <property type="entry name" value="VWF_A"/>
</dbReference>
<proteinExistence type="predicted"/>
<name>A0A518J1L9_9BACT</name>
<protein>
    <recommendedName>
        <fullName evidence="2">VWFA domain-containing protein</fullName>
    </recommendedName>
</protein>
<sequence>MMGLLHNFHFVRPLGLALIPIAIAVWWYWQRQLDPLRGWRQQIDPDLLEALVDDRDAKRDPMRYAMVAAWIVAAIAIAGPTWKLEPNPFAEDAPPLMIVLKAGESMLQTNPSPSRMERAQLKITDLAKARKGDPLGLLAYSGSAHLVLPPTQDTAVIGEMAAEISPDVMPVPGDRLDLAIAAAGGLLRERGSGGSLLVVADTADIDPSEVAKAHRSVGSPPIDFLALTEPDSAEAQTLRDVAAAIGGSVESLSIEDDDIQKILRFAQRRAAAGVSGESNRWQEAGYWLTPLLALFVAVSFRRQKSSQPKE</sequence>
<dbReference type="Gene3D" id="3.40.50.410">
    <property type="entry name" value="von Willebrand factor, type A domain"/>
    <property type="match status" value="1"/>
</dbReference>
<dbReference type="Pfam" id="PF13519">
    <property type="entry name" value="VWA_2"/>
    <property type="match status" value="1"/>
</dbReference>
<evidence type="ECO:0000313" key="3">
    <source>
        <dbReference type="EMBL" id="QDV59234.1"/>
    </source>
</evidence>
<dbReference type="SUPFAM" id="SSF53300">
    <property type="entry name" value="vWA-like"/>
    <property type="match status" value="1"/>
</dbReference>
<organism evidence="3 4">
    <name type="scientific">Rosistilla oblonga</name>
    <dbReference type="NCBI Taxonomy" id="2527990"/>
    <lineage>
        <taxon>Bacteria</taxon>
        <taxon>Pseudomonadati</taxon>
        <taxon>Planctomycetota</taxon>
        <taxon>Planctomycetia</taxon>
        <taxon>Pirellulales</taxon>
        <taxon>Pirellulaceae</taxon>
        <taxon>Rosistilla</taxon>
    </lineage>
</organism>
<dbReference type="InterPro" id="IPR036465">
    <property type="entry name" value="vWFA_dom_sf"/>
</dbReference>
<dbReference type="EMBL" id="CP036318">
    <property type="protein sequence ID" value="QDV59234.1"/>
    <property type="molecule type" value="Genomic_DNA"/>
</dbReference>
<keyword evidence="4" id="KW-1185">Reference proteome</keyword>
<gene>
    <name evidence="3" type="ORF">Mal33_52620</name>
</gene>
<dbReference type="AlphaFoldDB" id="A0A518J1L9"/>
<reference evidence="3 4" key="1">
    <citation type="submission" date="2019-02" db="EMBL/GenBank/DDBJ databases">
        <title>Deep-cultivation of Planctomycetes and their phenomic and genomic characterization uncovers novel biology.</title>
        <authorList>
            <person name="Wiegand S."/>
            <person name="Jogler M."/>
            <person name="Boedeker C."/>
            <person name="Pinto D."/>
            <person name="Vollmers J."/>
            <person name="Rivas-Marin E."/>
            <person name="Kohn T."/>
            <person name="Peeters S.H."/>
            <person name="Heuer A."/>
            <person name="Rast P."/>
            <person name="Oberbeckmann S."/>
            <person name="Bunk B."/>
            <person name="Jeske O."/>
            <person name="Meyerdierks A."/>
            <person name="Storesund J.E."/>
            <person name="Kallscheuer N."/>
            <person name="Luecker S."/>
            <person name="Lage O.M."/>
            <person name="Pohl T."/>
            <person name="Merkel B.J."/>
            <person name="Hornburger P."/>
            <person name="Mueller R.-W."/>
            <person name="Bruemmer F."/>
            <person name="Labrenz M."/>
            <person name="Spormann A.M."/>
            <person name="Op den Camp H."/>
            <person name="Overmann J."/>
            <person name="Amann R."/>
            <person name="Jetten M.S.M."/>
            <person name="Mascher T."/>
            <person name="Medema M.H."/>
            <person name="Devos D.P."/>
            <person name="Kaster A.-K."/>
            <person name="Ovreas L."/>
            <person name="Rohde M."/>
            <person name="Galperin M.Y."/>
            <person name="Jogler C."/>
        </authorList>
    </citation>
    <scope>NUCLEOTIDE SEQUENCE [LARGE SCALE GENOMIC DNA]</scope>
    <source>
        <strain evidence="3 4">Mal33</strain>
    </source>
</reference>
<dbReference type="PANTHER" id="PTHR22550:SF14">
    <property type="entry name" value="VWFA DOMAIN-CONTAINING PROTEIN"/>
    <property type="match status" value="1"/>
</dbReference>
<dbReference type="PANTHER" id="PTHR22550">
    <property type="entry name" value="SPORE GERMINATION PROTEIN"/>
    <property type="match status" value="1"/>
</dbReference>
<feature type="transmembrane region" description="Helical" evidence="1">
    <location>
        <begin position="64"/>
        <end position="82"/>
    </location>
</feature>
<evidence type="ECO:0000259" key="2">
    <source>
        <dbReference type="Pfam" id="PF13519"/>
    </source>
</evidence>
<evidence type="ECO:0000313" key="4">
    <source>
        <dbReference type="Proteomes" id="UP000316770"/>
    </source>
</evidence>
<accession>A0A518J1L9</accession>